<keyword evidence="2" id="KW-1185">Reference proteome</keyword>
<name>A0ABN7UGK4_GIGMA</name>
<evidence type="ECO:0000313" key="2">
    <source>
        <dbReference type="Proteomes" id="UP000789901"/>
    </source>
</evidence>
<comment type="caution">
    <text evidence="1">The sequence shown here is derived from an EMBL/GenBank/DDBJ whole genome shotgun (WGS) entry which is preliminary data.</text>
</comment>
<protein>
    <submittedName>
        <fullName evidence="1">506_t:CDS:1</fullName>
    </submittedName>
</protein>
<accession>A0ABN7UGK4</accession>
<organism evidence="1 2">
    <name type="scientific">Gigaspora margarita</name>
    <dbReference type="NCBI Taxonomy" id="4874"/>
    <lineage>
        <taxon>Eukaryota</taxon>
        <taxon>Fungi</taxon>
        <taxon>Fungi incertae sedis</taxon>
        <taxon>Mucoromycota</taxon>
        <taxon>Glomeromycotina</taxon>
        <taxon>Glomeromycetes</taxon>
        <taxon>Diversisporales</taxon>
        <taxon>Gigasporaceae</taxon>
        <taxon>Gigaspora</taxon>
    </lineage>
</organism>
<proteinExistence type="predicted"/>
<reference evidence="1 2" key="1">
    <citation type="submission" date="2021-06" db="EMBL/GenBank/DDBJ databases">
        <authorList>
            <person name="Kallberg Y."/>
            <person name="Tangrot J."/>
            <person name="Rosling A."/>
        </authorList>
    </citation>
    <scope>NUCLEOTIDE SEQUENCE [LARGE SCALE GENOMIC DNA]</scope>
    <source>
        <strain evidence="1 2">120-4 pot B 10/14</strain>
    </source>
</reference>
<sequence>MYKSSSSMRDILLVMTEVLVGDFSIETAGTGDLVGNTSFTTGDFVGDISFEIIEDLVESLSFRKGHFPCFFKEEICLLGFLLSFKEEELRGHYKKENRIVEICVLKTITKQ</sequence>
<dbReference type="EMBL" id="CAJVQB010002551">
    <property type="protein sequence ID" value="CAG8579254.1"/>
    <property type="molecule type" value="Genomic_DNA"/>
</dbReference>
<gene>
    <name evidence="1" type="ORF">GMARGA_LOCUS5868</name>
</gene>
<evidence type="ECO:0000313" key="1">
    <source>
        <dbReference type="EMBL" id="CAG8579254.1"/>
    </source>
</evidence>
<dbReference type="Proteomes" id="UP000789901">
    <property type="component" value="Unassembled WGS sequence"/>
</dbReference>